<gene>
    <name evidence="1" type="ORF">VB774_20495</name>
</gene>
<name>A0ABU5TPD9_9CYAN</name>
<keyword evidence="2" id="KW-1185">Reference proteome</keyword>
<dbReference type="EMBL" id="JAYGIE010000106">
    <property type="protein sequence ID" value="MEA5480015.1"/>
    <property type="molecule type" value="Genomic_DNA"/>
</dbReference>
<sequence>MHLISVGKLIKAAAQYPNTVEIVKNFAKKVENSNWKNLIDVQADYPSAEAVGRFTVFNIKGNRYRLILAIDYESQVAYFKYFLNHADYSKDEWKNDPHY</sequence>
<proteinExistence type="predicted"/>
<protein>
    <submittedName>
        <fullName evidence="1">Type II toxin-antitoxin system HigB family toxin</fullName>
    </submittedName>
</protein>
<reference evidence="1 2" key="1">
    <citation type="submission" date="2023-12" db="EMBL/GenBank/DDBJ databases">
        <title>Baltic Sea Cyanobacteria.</title>
        <authorList>
            <person name="Delbaje E."/>
            <person name="Fewer D.P."/>
            <person name="Shishido T.K."/>
        </authorList>
    </citation>
    <scope>NUCLEOTIDE SEQUENCE [LARGE SCALE GENOMIC DNA]</scope>
    <source>
        <strain evidence="1 2">UHCC 0370</strain>
    </source>
</reference>
<accession>A0ABU5TPD9</accession>
<dbReference type="Pfam" id="PF09907">
    <property type="entry name" value="HigB_toxin"/>
    <property type="match status" value="1"/>
</dbReference>
<dbReference type="InterPro" id="IPR018669">
    <property type="entry name" value="Toxin_HigB"/>
</dbReference>
<dbReference type="RefSeq" id="WP_281008190.1">
    <property type="nucleotide sequence ID" value="NZ_JAYGIE010000106.1"/>
</dbReference>
<evidence type="ECO:0000313" key="1">
    <source>
        <dbReference type="EMBL" id="MEA5480015.1"/>
    </source>
</evidence>
<comment type="caution">
    <text evidence="1">The sequence shown here is derived from an EMBL/GenBank/DDBJ whole genome shotgun (WGS) entry which is preliminary data.</text>
</comment>
<organism evidence="1 2">
    <name type="scientific">Pseudanabaena galeata UHCC 0370</name>
    <dbReference type="NCBI Taxonomy" id="3110310"/>
    <lineage>
        <taxon>Bacteria</taxon>
        <taxon>Bacillati</taxon>
        <taxon>Cyanobacteriota</taxon>
        <taxon>Cyanophyceae</taxon>
        <taxon>Pseudanabaenales</taxon>
        <taxon>Pseudanabaenaceae</taxon>
        <taxon>Pseudanabaena</taxon>
    </lineage>
</organism>
<dbReference type="Proteomes" id="UP001301388">
    <property type="component" value="Unassembled WGS sequence"/>
</dbReference>
<evidence type="ECO:0000313" key="2">
    <source>
        <dbReference type="Proteomes" id="UP001301388"/>
    </source>
</evidence>